<evidence type="ECO:0000259" key="1">
    <source>
        <dbReference type="Pfam" id="PF00534"/>
    </source>
</evidence>
<dbReference type="SUPFAM" id="SSF53756">
    <property type="entry name" value="UDP-Glycosyltransferase/glycogen phosphorylase"/>
    <property type="match status" value="1"/>
</dbReference>
<evidence type="ECO:0000313" key="3">
    <source>
        <dbReference type="EMBL" id="RGS73372.1"/>
    </source>
</evidence>
<dbReference type="GO" id="GO:0016758">
    <property type="term" value="F:hexosyltransferase activity"/>
    <property type="evidence" value="ECO:0007669"/>
    <property type="project" value="TreeGrafter"/>
</dbReference>
<comment type="caution">
    <text evidence="4">The sequence shown here is derived from an EMBL/GenBank/DDBJ whole genome shotgun (WGS) entry which is preliminary data.</text>
</comment>
<dbReference type="EMBL" id="QRVU01000004">
    <property type="protein sequence ID" value="RGS73372.1"/>
    <property type="molecule type" value="Genomic_DNA"/>
</dbReference>
<dbReference type="EMBL" id="QRHN01000002">
    <property type="protein sequence ID" value="RHF80198.1"/>
    <property type="molecule type" value="Genomic_DNA"/>
</dbReference>
<dbReference type="Gene3D" id="3.40.50.2000">
    <property type="entry name" value="Glycogen Phosphorylase B"/>
    <property type="match status" value="2"/>
</dbReference>
<dbReference type="InterPro" id="IPR050194">
    <property type="entry name" value="Glycosyltransferase_grp1"/>
</dbReference>
<feature type="domain" description="Glycosyltransferase subfamily 4-like N-terminal" evidence="2">
    <location>
        <begin position="14"/>
        <end position="184"/>
    </location>
</feature>
<evidence type="ECO:0000313" key="6">
    <source>
        <dbReference type="Proteomes" id="UP000266376"/>
    </source>
</evidence>
<dbReference type="EMBL" id="QSAJ01000001">
    <property type="protein sequence ID" value="RGW55913.1"/>
    <property type="molecule type" value="Genomic_DNA"/>
</dbReference>
<keyword evidence="4" id="KW-0808">Transferase</keyword>
<dbReference type="Pfam" id="PF13439">
    <property type="entry name" value="Glyco_transf_4"/>
    <property type="match status" value="1"/>
</dbReference>
<protein>
    <submittedName>
        <fullName evidence="4">Glycosyltransferase family 4 protein</fullName>
    </submittedName>
</protein>
<reference evidence="6 7" key="1">
    <citation type="submission" date="2018-08" db="EMBL/GenBank/DDBJ databases">
        <title>A genome reference for cultivated species of the human gut microbiota.</title>
        <authorList>
            <person name="Zou Y."/>
            <person name="Xue W."/>
            <person name="Luo G."/>
        </authorList>
    </citation>
    <scope>NUCLEOTIDE SEQUENCE [LARGE SCALE GENOMIC DNA]</scope>
    <source>
        <strain evidence="4 6">AF12-11</strain>
        <strain evidence="3 8">AF21-25</strain>
        <strain evidence="5 7">AM23-7AC</strain>
    </source>
</reference>
<evidence type="ECO:0000259" key="2">
    <source>
        <dbReference type="Pfam" id="PF13439"/>
    </source>
</evidence>
<dbReference type="RefSeq" id="WP_118236655.1">
    <property type="nucleotide sequence ID" value="NZ_QRHN01000002.1"/>
</dbReference>
<sequence length="391" mass="45170">MKILITTDWYRPVINGVVTSVLNLTEQLEKRGHEVKVLTLSRNCHSYKEENVIYAGSVGMGKIYPQARVKIPVVAGEYMEELLAWKPDLIHSQCEFSTFFLAKRIAGELDIPIIHTYHTVYEDYTHYFSPQKAWGRSLVQMMTRKLSDQVDAMIAPSGKIERILEGYRVSCPVSVVPSGIDTEKYRRRIDDGSREALRERYGIKEDEIVFVYVGRIAKEKNIEELLWYQKSVQKNIKLVLVGDGPYRTTLEEKAKEYQVTDSVIFTGMVSPDEVARYYQIGDLFVSASTSETQGMTYDEALAGGVPLLCRKDDCLKEVVMEGKNGWQYENESMYLECIQKWKEFSEDEKRRMRNTAVRTADQFSKESFAKRVERVYLAALEERKRRNVYAA</sequence>
<evidence type="ECO:0000313" key="7">
    <source>
        <dbReference type="Proteomes" id="UP000285666"/>
    </source>
</evidence>
<dbReference type="InterPro" id="IPR001296">
    <property type="entry name" value="Glyco_trans_1"/>
</dbReference>
<dbReference type="CDD" id="cd03817">
    <property type="entry name" value="GT4_UGDG-like"/>
    <property type="match status" value="1"/>
</dbReference>
<proteinExistence type="predicted"/>
<organism evidence="4 6">
    <name type="scientific">Dorea formicigenerans</name>
    <dbReference type="NCBI Taxonomy" id="39486"/>
    <lineage>
        <taxon>Bacteria</taxon>
        <taxon>Bacillati</taxon>
        <taxon>Bacillota</taxon>
        <taxon>Clostridia</taxon>
        <taxon>Lachnospirales</taxon>
        <taxon>Lachnospiraceae</taxon>
        <taxon>Dorea</taxon>
    </lineage>
</organism>
<evidence type="ECO:0000313" key="8">
    <source>
        <dbReference type="Proteomes" id="UP000285981"/>
    </source>
</evidence>
<feature type="domain" description="Glycosyl transferase family 1" evidence="1">
    <location>
        <begin position="194"/>
        <end position="352"/>
    </location>
</feature>
<dbReference type="Proteomes" id="UP000266376">
    <property type="component" value="Unassembled WGS sequence"/>
</dbReference>
<dbReference type="PANTHER" id="PTHR45947:SF3">
    <property type="entry name" value="SULFOQUINOVOSYL TRANSFERASE SQD2"/>
    <property type="match status" value="1"/>
</dbReference>
<name>A0A395XT45_9FIRM</name>
<dbReference type="AlphaFoldDB" id="A0A395XT45"/>
<accession>A0A395XT45</accession>
<dbReference type="Pfam" id="PF00534">
    <property type="entry name" value="Glycos_transf_1"/>
    <property type="match status" value="1"/>
</dbReference>
<evidence type="ECO:0000313" key="4">
    <source>
        <dbReference type="EMBL" id="RGW55913.1"/>
    </source>
</evidence>
<dbReference type="Proteomes" id="UP000285666">
    <property type="component" value="Unassembled WGS sequence"/>
</dbReference>
<dbReference type="InterPro" id="IPR028098">
    <property type="entry name" value="Glyco_trans_4-like_N"/>
</dbReference>
<evidence type="ECO:0000313" key="5">
    <source>
        <dbReference type="EMBL" id="RHF80198.1"/>
    </source>
</evidence>
<gene>
    <name evidence="5" type="ORF">DW658_01985</name>
    <name evidence="4" type="ORF">DWV67_00345</name>
    <name evidence="3" type="ORF">DWX78_01170</name>
</gene>
<dbReference type="Proteomes" id="UP000285981">
    <property type="component" value="Unassembled WGS sequence"/>
</dbReference>
<dbReference type="PANTHER" id="PTHR45947">
    <property type="entry name" value="SULFOQUINOVOSYL TRANSFERASE SQD2"/>
    <property type="match status" value="1"/>
</dbReference>